<evidence type="ECO:0000313" key="2">
    <source>
        <dbReference type="EMBL" id="KAF0933232.1"/>
    </source>
</evidence>
<evidence type="ECO:0000313" key="3">
    <source>
        <dbReference type="Proteomes" id="UP000479710"/>
    </source>
</evidence>
<evidence type="ECO:0008006" key="4">
    <source>
        <dbReference type="Google" id="ProtNLM"/>
    </source>
</evidence>
<reference evidence="2 3" key="1">
    <citation type="submission" date="2019-11" db="EMBL/GenBank/DDBJ databases">
        <title>Whole genome sequence of Oryza granulata.</title>
        <authorList>
            <person name="Li W."/>
        </authorList>
    </citation>
    <scope>NUCLEOTIDE SEQUENCE [LARGE SCALE GENOMIC DNA]</scope>
    <source>
        <strain evidence="3">cv. Menghai</strain>
        <tissue evidence="2">Leaf</tissue>
    </source>
</reference>
<proteinExistence type="predicted"/>
<dbReference type="OrthoDB" id="779668at2759"/>
<dbReference type="Proteomes" id="UP000479710">
    <property type="component" value="Unassembled WGS sequence"/>
</dbReference>
<accession>A0A6G1F8U3</accession>
<gene>
    <name evidence="2" type="ORF">E2562_016171</name>
</gene>
<name>A0A6G1F8U3_9ORYZ</name>
<organism evidence="2 3">
    <name type="scientific">Oryza meyeriana var. granulata</name>
    <dbReference type="NCBI Taxonomy" id="110450"/>
    <lineage>
        <taxon>Eukaryota</taxon>
        <taxon>Viridiplantae</taxon>
        <taxon>Streptophyta</taxon>
        <taxon>Embryophyta</taxon>
        <taxon>Tracheophyta</taxon>
        <taxon>Spermatophyta</taxon>
        <taxon>Magnoliopsida</taxon>
        <taxon>Liliopsida</taxon>
        <taxon>Poales</taxon>
        <taxon>Poaceae</taxon>
        <taxon>BOP clade</taxon>
        <taxon>Oryzoideae</taxon>
        <taxon>Oryzeae</taxon>
        <taxon>Oryzinae</taxon>
        <taxon>Oryza</taxon>
        <taxon>Oryza meyeriana</taxon>
    </lineage>
</organism>
<protein>
    <recommendedName>
        <fullName evidence="4">CCHC-type domain-containing protein</fullName>
    </recommendedName>
</protein>
<dbReference type="EMBL" id="SPHZ02000001">
    <property type="protein sequence ID" value="KAF0933232.1"/>
    <property type="molecule type" value="Genomic_DNA"/>
</dbReference>
<dbReference type="AlphaFoldDB" id="A0A6G1F8U3"/>
<comment type="caution">
    <text evidence="2">The sequence shown here is derived from an EMBL/GenBank/DDBJ whole genome shotgun (WGS) entry which is preliminary data.</text>
</comment>
<feature type="region of interest" description="Disordered" evidence="1">
    <location>
        <begin position="33"/>
        <end position="75"/>
    </location>
</feature>
<feature type="compositionally biased region" description="Acidic residues" evidence="1">
    <location>
        <begin position="41"/>
        <end position="61"/>
    </location>
</feature>
<evidence type="ECO:0000256" key="1">
    <source>
        <dbReference type="SAM" id="MobiDB-lite"/>
    </source>
</evidence>
<sequence length="75" mass="7967">MGRTSGLQCHRCHGIGQLQRNCPNQRASIATEDGGYISTSDMEEDNDDVTALDNTHDDDSDGQALGGDDSLGNDV</sequence>
<keyword evidence="3" id="KW-1185">Reference proteome</keyword>